<keyword evidence="2" id="KW-0963">Cytoplasm</keyword>
<dbReference type="EMBL" id="HBIU01055648">
    <property type="protein sequence ID" value="CAE0648763.1"/>
    <property type="molecule type" value="Transcribed_RNA"/>
</dbReference>
<dbReference type="GO" id="GO:0005737">
    <property type="term" value="C:cytoplasm"/>
    <property type="evidence" value="ECO:0007669"/>
    <property type="project" value="UniProtKB-SubCell"/>
</dbReference>
<keyword evidence="3" id="KW-0677">Repeat</keyword>
<dbReference type="PANTHER" id="PTHR46630">
    <property type="entry name" value="TETRATRICOPEPTIDE REPEAT PROTEIN 29"/>
    <property type="match status" value="1"/>
</dbReference>
<dbReference type="InterPro" id="IPR019734">
    <property type="entry name" value="TPR_rpt"/>
</dbReference>
<dbReference type="GO" id="GO:0003341">
    <property type="term" value="P:cilium movement"/>
    <property type="evidence" value="ECO:0007669"/>
    <property type="project" value="TreeGrafter"/>
</dbReference>
<name>A0A6V1TCY9_HETAK</name>
<evidence type="ECO:0000256" key="5">
    <source>
        <dbReference type="ARBA" id="ARBA00040665"/>
    </source>
</evidence>
<evidence type="ECO:0000256" key="4">
    <source>
        <dbReference type="ARBA" id="ARBA00022803"/>
    </source>
</evidence>
<proteinExistence type="predicted"/>
<feature type="compositionally biased region" description="Basic residues" evidence="6">
    <location>
        <begin position="45"/>
        <end position="56"/>
    </location>
</feature>
<comment type="subcellular location">
    <subcellularLocation>
        <location evidence="1">Cytoplasm</location>
    </subcellularLocation>
</comment>
<feature type="compositionally biased region" description="Gly residues" evidence="6">
    <location>
        <begin position="73"/>
        <end position="82"/>
    </location>
</feature>
<dbReference type="SUPFAM" id="SSF48452">
    <property type="entry name" value="TPR-like"/>
    <property type="match status" value="2"/>
</dbReference>
<evidence type="ECO:0000256" key="6">
    <source>
        <dbReference type="SAM" id="MobiDB-lite"/>
    </source>
</evidence>
<protein>
    <recommendedName>
        <fullName evidence="5">Tetratricopeptide repeat protein 29</fullName>
    </recommendedName>
</protein>
<dbReference type="GO" id="GO:0005929">
    <property type="term" value="C:cilium"/>
    <property type="evidence" value="ECO:0007669"/>
    <property type="project" value="TreeGrafter"/>
</dbReference>
<evidence type="ECO:0000256" key="3">
    <source>
        <dbReference type="ARBA" id="ARBA00022737"/>
    </source>
</evidence>
<evidence type="ECO:0000256" key="2">
    <source>
        <dbReference type="ARBA" id="ARBA00022490"/>
    </source>
</evidence>
<evidence type="ECO:0000256" key="1">
    <source>
        <dbReference type="ARBA" id="ARBA00004496"/>
    </source>
</evidence>
<dbReference type="Pfam" id="PF13424">
    <property type="entry name" value="TPR_12"/>
    <property type="match status" value="1"/>
</dbReference>
<reference evidence="7" key="1">
    <citation type="submission" date="2021-01" db="EMBL/GenBank/DDBJ databases">
        <authorList>
            <person name="Corre E."/>
            <person name="Pelletier E."/>
            <person name="Niang G."/>
            <person name="Scheremetjew M."/>
            <person name="Finn R."/>
            <person name="Kale V."/>
            <person name="Holt S."/>
            <person name="Cochrane G."/>
            <person name="Meng A."/>
            <person name="Brown T."/>
            <person name="Cohen L."/>
        </authorList>
    </citation>
    <scope>NUCLEOTIDE SEQUENCE</scope>
    <source>
        <strain evidence="7">CCMP3107</strain>
    </source>
</reference>
<organism evidence="7">
    <name type="scientific">Heterosigma akashiwo</name>
    <name type="common">Chromophytic alga</name>
    <name type="synonym">Heterosigma carterae</name>
    <dbReference type="NCBI Taxonomy" id="2829"/>
    <lineage>
        <taxon>Eukaryota</taxon>
        <taxon>Sar</taxon>
        <taxon>Stramenopiles</taxon>
        <taxon>Ochrophyta</taxon>
        <taxon>Raphidophyceae</taxon>
        <taxon>Chattonellales</taxon>
        <taxon>Chattonellaceae</taxon>
        <taxon>Heterosigma</taxon>
    </lineage>
</organism>
<dbReference type="InterPro" id="IPR011990">
    <property type="entry name" value="TPR-like_helical_dom_sf"/>
</dbReference>
<dbReference type="Gene3D" id="1.25.40.10">
    <property type="entry name" value="Tetratricopeptide repeat domain"/>
    <property type="match status" value="1"/>
</dbReference>
<gene>
    <name evidence="7" type="ORF">HAKA00212_LOCUS24444</name>
</gene>
<feature type="compositionally biased region" description="Low complexity" evidence="6">
    <location>
        <begin position="83"/>
        <end position="96"/>
    </location>
</feature>
<dbReference type="Pfam" id="PF13176">
    <property type="entry name" value="TPR_7"/>
    <property type="match status" value="1"/>
</dbReference>
<accession>A0A6V1TCY9</accession>
<feature type="region of interest" description="Disordered" evidence="6">
    <location>
        <begin position="1"/>
        <end position="102"/>
    </location>
</feature>
<sequence>MAQGGRQRITLLDNPAEGGGGGGHMGAINEMQADDGGLVKPRPSQPKKKKTVRARRGGAPTTDPPGSRNQRGDQGGGGGGAAGQQQQASQNAAQGAPPTEVRERRQLCEQILANGYVQSFVDFFYLTHRPDPKAALQATGAADAAAPGEIDVSPQEMVFLSKHLTTAEKARRLGDTNVVYQSFNVLAQYFQQLEDPKTGVYFYEKCLEIARLTNDRGAEMLAHHCLGAAHEGMGELLPAAAYHERHRDLAAEDALEEEQRTANAELVKIYWKFAEQKEAARDGDLAVQFYEKCLQAARAAGDRASEGVAAFKLGRAFAREGQPQQAVPFLEDYLAIGQALGDLEGQGHAYAELARAHRRMGDDDTAQEFLEQFLEVALQTDNLMAQGEACKGLGALYSRKEEFHKAVEVFEKYFETCRSLVNAGQGATPLVDLARTYLGLARANALLGRYYHALRCDLGELLEWKTRRKEPQGGAP</sequence>
<evidence type="ECO:0000313" key="7">
    <source>
        <dbReference type="EMBL" id="CAE0648763.1"/>
    </source>
</evidence>
<dbReference type="PANTHER" id="PTHR46630:SF1">
    <property type="entry name" value="TETRATRICOPEPTIDE REPEAT PROTEIN 29"/>
    <property type="match status" value="1"/>
</dbReference>
<dbReference type="SMART" id="SM00028">
    <property type="entry name" value="TPR"/>
    <property type="match status" value="6"/>
</dbReference>
<keyword evidence="4" id="KW-0802">TPR repeat</keyword>
<dbReference type="InterPro" id="IPR051476">
    <property type="entry name" value="Bac_ResReg_Asp_Phosphatase"/>
</dbReference>
<dbReference type="AlphaFoldDB" id="A0A6V1TCY9"/>